<dbReference type="eggNOG" id="COG0770">
    <property type="taxonomic scope" value="Bacteria"/>
</dbReference>
<dbReference type="HOGENOM" id="CLU_035297_0_0_7"/>
<evidence type="ECO:0000256" key="1">
    <source>
        <dbReference type="ARBA" id="ARBA00022598"/>
    </source>
</evidence>
<dbReference type="PANTHER" id="PTHR43024">
    <property type="entry name" value="UDP-N-ACETYLMURAMOYL-TRIPEPTIDE--D-ALANYL-D-ALANINE LIGASE"/>
    <property type="match status" value="1"/>
</dbReference>
<feature type="transmembrane region" description="Helical" evidence="4">
    <location>
        <begin position="122"/>
        <end position="143"/>
    </location>
</feature>
<evidence type="ECO:0000256" key="2">
    <source>
        <dbReference type="ARBA" id="ARBA00022741"/>
    </source>
</evidence>
<dbReference type="GO" id="GO:0016881">
    <property type="term" value="F:acid-amino acid ligase activity"/>
    <property type="evidence" value="ECO:0007669"/>
    <property type="project" value="InterPro"/>
</dbReference>
<keyword evidence="4" id="KW-0472">Membrane</keyword>
<keyword evidence="7" id="KW-1185">Reference proteome</keyword>
<dbReference type="InterPro" id="IPR051046">
    <property type="entry name" value="MurCDEF_CellWall_CoF430Synth"/>
</dbReference>
<dbReference type="Gene3D" id="3.40.1190.10">
    <property type="entry name" value="Mur-like, catalytic domain"/>
    <property type="match status" value="1"/>
</dbReference>
<dbReference type="PANTHER" id="PTHR43024:SF1">
    <property type="entry name" value="UDP-N-ACETYLMURAMOYL-TRIPEPTIDE--D-ALANYL-D-ALANINE LIGASE"/>
    <property type="match status" value="1"/>
</dbReference>
<dbReference type="EMBL" id="BX571658">
    <property type="protein sequence ID" value="CAE09578.1"/>
    <property type="molecule type" value="Genomic_DNA"/>
</dbReference>
<sequence>METLELFKVISRWLFLLSIGYYLLTNLQWYSYKIERVFFKHHKWRWHILYFFMPILFFFLLGDYFYIYLYVAQLPGVMLWAKKLDKPLIFTGRVKRFFAIYAGFMLFSELLCTTTGGECDKVLYLFPLFFTILITYVLERVLLNRYATAAKDKLASMPNLTIIAITGSYGKTSLKNFLAQILNDNFKVHASPRSVNTFAGIVADINENLSPLSDIYIAEAGARTRGDIKEIGVLLEHHYGIVGKVGEQHMEYFRTLENVRETKFELAQSPRLKELFSYEGNTPPSGIKATSFPTETRNIKATLKGTSFEMLIEGQFYPFETEVLGEFNVTNISAAILVALRLGIPIEKIQRQVARLKPIPHRLQKMEVNLKLILDDSFNGNLEGMLEAIRLSSLYYGRKVIVTPGLVESTEEANTTLAQAINETFDIAILTGELNLKTLSAHIQKPQKVVVKEKEALEEVLKATTREGDLILFANDAPSYI</sequence>
<keyword evidence="3" id="KW-0067">ATP-binding</keyword>
<feature type="transmembrane region" description="Helical" evidence="4">
    <location>
        <begin position="6"/>
        <end position="24"/>
    </location>
</feature>
<dbReference type="Proteomes" id="UP000000422">
    <property type="component" value="Chromosome"/>
</dbReference>
<evidence type="ECO:0000259" key="5">
    <source>
        <dbReference type="Pfam" id="PF08245"/>
    </source>
</evidence>
<evidence type="ECO:0000256" key="4">
    <source>
        <dbReference type="SAM" id="Phobius"/>
    </source>
</evidence>
<protein>
    <submittedName>
        <fullName evidence="6">D-ALANYL-D-ALANINE-ADDING ENZYME</fullName>
    </submittedName>
</protein>
<accession>Q7MA73</accession>
<evidence type="ECO:0000313" key="6">
    <source>
        <dbReference type="EMBL" id="CAE09578.1"/>
    </source>
</evidence>
<reference evidence="6 7" key="1">
    <citation type="journal article" date="2003" name="Proc. Natl. Acad. Sci. U.S.A.">
        <title>Complete genome sequence and analysis of Wolinella succinogenes.</title>
        <authorList>
            <person name="Baar C."/>
            <person name="Eppinger M."/>
            <person name="Raddatz G."/>
            <person name="Simon JM."/>
            <person name="Lanz C."/>
            <person name="Klimmek O."/>
            <person name="Nandakumar R."/>
            <person name="Gross R."/>
            <person name="Rosinus A."/>
            <person name="Keller H."/>
            <person name="Jagtap P."/>
            <person name="Linke B."/>
            <person name="Meyer F."/>
            <person name="Lederer H."/>
            <person name="Schuster S.C."/>
        </authorList>
    </citation>
    <scope>NUCLEOTIDE SEQUENCE [LARGE SCALE GENOMIC DNA]</scope>
    <source>
        <strain evidence="7">ATCC 29543 / DSM 1740 / CCUG 13145 / JCM 31913 / LMG 7466 / NCTC 11488 / FDC 602W</strain>
    </source>
</reference>
<keyword evidence="4" id="KW-0812">Transmembrane</keyword>
<dbReference type="InterPro" id="IPR013221">
    <property type="entry name" value="Mur_ligase_cen"/>
</dbReference>
<gene>
    <name evidence="6" type="primary">MURF</name>
    <name evidence="6" type="ordered locus">WS0436</name>
</gene>
<keyword evidence="4" id="KW-1133">Transmembrane helix</keyword>
<dbReference type="SUPFAM" id="SSF53623">
    <property type="entry name" value="MurD-like peptide ligases, catalytic domain"/>
    <property type="match status" value="1"/>
</dbReference>
<dbReference type="InterPro" id="IPR036615">
    <property type="entry name" value="Mur_ligase_C_dom_sf"/>
</dbReference>
<keyword evidence="1" id="KW-0436">Ligase</keyword>
<feature type="transmembrane region" description="Helical" evidence="4">
    <location>
        <begin position="44"/>
        <end position="61"/>
    </location>
</feature>
<dbReference type="Gene3D" id="3.90.190.20">
    <property type="entry name" value="Mur ligase, C-terminal domain"/>
    <property type="match status" value="1"/>
</dbReference>
<feature type="domain" description="Mur ligase central" evidence="5">
    <location>
        <begin position="165"/>
        <end position="339"/>
    </location>
</feature>
<dbReference type="GO" id="GO:0005524">
    <property type="term" value="F:ATP binding"/>
    <property type="evidence" value="ECO:0007669"/>
    <property type="project" value="UniProtKB-KW"/>
</dbReference>
<dbReference type="RefSeq" id="WP_011138378.1">
    <property type="nucleotide sequence ID" value="NC_005090.1"/>
</dbReference>
<dbReference type="STRING" id="273121.WS0436"/>
<dbReference type="Pfam" id="PF08245">
    <property type="entry name" value="Mur_ligase_M"/>
    <property type="match status" value="1"/>
</dbReference>
<dbReference type="InterPro" id="IPR036565">
    <property type="entry name" value="Mur-like_cat_sf"/>
</dbReference>
<feature type="transmembrane region" description="Helical" evidence="4">
    <location>
        <begin position="97"/>
        <end position="116"/>
    </location>
</feature>
<dbReference type="SUPFAM" id="SSF53244">
    <property type="entry name" value="MurD-like peptide ligases, peptide-binding domain"/>
    <property type="match status" value="1"/>
</dbReference>
<dbReference type="KEGG" id="wsu:WS0436"/>
<proteinExistence type="predicted"/>
<dbReference type="AlphaFoldDB" id="Q7MA73"/>
<organism evidence="7">
    <name type="scientific">Wolinella succinogenes (strain ATCC 29543 / DSM 1740 / CCUG 13145 / JCM 31913 / LMG 7466 / NCTC 11488 / FDC 602W)</name>
    <name type="common">Vibrio succinogenes</name>
    <dbReference type="NCBI Taxonomy" id="273121"/>
    <lineage>
        <taxon>Bacteria</taxon>
        <taxon>Pseudomonadati</taxon>
        <taxon>Campylobacterota</taxon>
        <taxon>Epsilonproteobacteria</taxon>
        <taxon>Campylobacterales</taxon>
        <taxon>Helicobacteraceae</taxon>
        <taxon>Wolinella</taxon>
    </lineage>
</organism>
<name>Q7MA73_WOLSU</name>
<keyword evidence="2" id="KW-0547">Nucleotide-binding</keyword>
<evidence type="ECO:0000256" key="3">
    <source>
        <dbReference type="ARBA" id="ARBA00022840"/>
    </source>
</evidence>
<evidence type="ECO:0000313" key="7">
    <source>
        <dbReference type="Proteomes" id="UP000000422"/>
    </source>
</evidence>